<proteinExistence type="predicted"/>
<accession>A0ACC3AJ80</accession>
<gene>
    <name evidence="1" type="ORF">H2198_000894</name>
</gene>
<evidence type="ECO:0000313" key="1">
    <source>
        <dbReference type="EMBL" id="KAJ9663377.1"/>
    </source>
</evidence>
<keyword evidence="2" id="KW-1185">Reference proteome</keyword>
<comment type="caution">
    <text evidence="1">The sequence shown here is derived from an EMBL/GenBank/DDBJ whole genome shotgun (WGS) entry which is preliminary data.</text>
</comment>
<protein>
    <submittedName>
        <fullName evidence="1">Uncharacterized protein</fullName>
    </submittedName>
</protein>
<reference evidence="1" key="1">
    <citation type="submission" date="2022-10" db="EMBL/GenBank/DDBJ databases">
        <title>Culturing micro-colonial fungi from biological soil crusts in the Mojave desert and describing Neophaeococcomyces mojavensis, and introducing the new genera and species Taxawa tesnikishii.</title>
        <authorList>
            <person name="Kurbessoian T."/>
            <person name="Stajich J.E."/>
        </authorList>
    </citation>
    <scope>NUCLEOTIDE SEQUENCE</scope>
    <source>
        <strain evidence="1">JES_112</strain>
    </source>
</reference>
<evidence type="ECO:0000313" key="2">
    <source>
        <dbReference type="Proteomes" id="UP001172386"/>
    </source>
</evidence>
<organism evidence="1 2">
    <name type="scientific">Neophaeococcomyces mojaviensis</name>
    <dbReference type="NCBI Taxonomy" id="3383035"/>
    <lineage>
        <taxon>Eukaryota</taxon>
        <taxon>Fungi</taxon>
        <taxon>Dikarya</taxon>
        <taxon>Ascomycota</taxon>
        <taxon>Pezizomycotina</taxon>
        <taxon>Eurotiomycetes</taxon>
        <taxon>Chaetothyriomycetidae</taxon>
        <taxon>Chaetothyriales</taxon>
        <taxon>Chaetothyriales incertae sedis</taxon>
        <taxon>Neophaeococcomyces</taxon>
    </lineage>
</organism>
<dbReference type="EMBL" id="JAPDRQ010000009">
    <property type="protein sequence ID" value="KAJ9663377.1"/>
    <property type="molecule type" value="Genomic_DNA"/>
</dbReference>
<sequence length="373" mass="41788">MDGEGTTKAEQDDTTGIQETTIEQSKDELYLVPNEVGMRGGGCIPSALCDKLETHEGSLGQEESVEERVEEQATAWKGWAEIENDPEIFTILVQEWGASNIHVEEVLDITELSAQNPSDVLGLIFLSRYLAPDTTHPSTPSITQDLPTAQPWFANQISKFSCGTVSLMNILMNSEGFQLSEILSSFKEKTKDLPAKGRGVFLDEHETFRDIHNSFSTLLDRMIVDQILKEEVQAAARRSQTPKRKKGKKGRKRRAISVDNDEMGNHFVAYIPAHAKVWRLDGMEIKPRCIGEIVDGTTWLHVASAALAQPIEDAMNADYDVSLMKVTKNNMTLSQQEAARLEKERKQEDWAPFVEHMLRLHAEKGDLAQKLPL</sequence>
<name>A0ACC3AJ80_9EURO</name>
<dbReference type="Proteomes" id="UP001172386">
    <property type="component" value="Unassembled WGS sequence"/>
</dbReference>